<dbReference type="InterPro" id="IPR016040">
    <property type="entry name" value="NAD(P)-bd_dom"/>
</dbReference>
<sequence>MKLLILGAAGKIGKLVTENVINQPNLEVTLFAHDADTRLADAGMHSNVTLVSGDFLNEDDLLKATKGQDMVVLAYMPKKDPEAKNIVDAMEKNNVKRIIITGAFGIFDELEEPMRSKQEKLAHGYDGPLYTQLKKDAKLFDASSVKDTYLRMPWLNDEDTEELEIVPKGKMMHGAGVSRKAVVKLIAKMVEEPQLYANENIGLQGIE</sequence>
<dbReference type="PANTHER" id="PTHR43355:SF2">
    <property type="entry name" value="FLAVIN REDUCTASE (NADPH)"/>
    <property type="match status" value="1"/>
</dbReference>
<organism evidence="2 3">
    <name type="scientific">Candidatus Limosilactobacillus merdavium</name>
    <dbReference type="NCBI Taxonomy" id="2838651"/>
    <lineage>
        <taxon>Bacteria</taxon>
        <taxon>Bacillati</taxon>
        <taxon>Bacillota</taxon>
        <taxon>Bacilli</taxon>
        <taxon>Lactobacillales</taxon>
        <taxon>Lactobacillaceae</taxon>
        <taxon>Limosilactobacillus</taxon>
    </lineage>
</organism>
<evidence type="ECO:0000313" key="2">
    <source>
        <dbReference type="EMBL" id="MBU3829568.1"/>
    </source>
</evidence>
<evidence type="ECO:0000259" key="1">
    <source>
        <dbReference type="Pfam" id="PF13460"/>
    </source>
</evidence>
<dbReference type="EMBL" id="JAHLFK010000009">
    <property type="protein sequence ID" value="MBU3829568.1"/>
    <property type="molecule type" value="Genomic_DNA"/>
</dbReference>
<gene>
    <name evidence="2" type="ORF">H9843_01490</name>
</gene>
<protein>
    <submittedName>
        <fullName evidence="2">NAD(P)H-binding protein</fullName>
    </submittedName>
</protein>
<dbReference type="GO" id="GO:0004074">
    <property type="term" value="F:biliverdin reductase [NAD(P)H] activity"/>
    <property type="evidence" value="ECO:0007669"/>
    <property type="project" value="TreeGrafter"/>
</dbReference>
<reference evidence="2" key="2">
    <citation type="submission" date="2021-04" db="EMBL/GenBank/DDBJ databases">
        <authorList>
            <person name="Gilroy R."/>
        </authorList>
    </citation>
    <scope>NUCLEOTIDE SEQUENCE</scope>
    <source>
        <strain evidence="2">876</strain>
    </source>
</reference>
<dbReference type="AlphaFoldDB" id="A0A9E2KTS5"/>
<feature type="domain" description="NAD(P)-binding" evidence="1">
    <location>
        <begin position="7"/>
        <end position="193"/>
    </location>
</feature>
<accession>A0A9E2KTS5</accession>
<dbReference type="PANTHER" id="PTHR43355">
    <property type="entry name" value="FLAVIN REDUCTASE (NADPH)"/>
    <property type="match status" value="1"/>
</dbReference>
<dbReference type="GO" id="GO:0042602">
    <property type="term" value="F:riboflavin reductase (NADPH) activity"/>
    <property type="evidence" value="ECO:0007669"/>
    <property type="project" value="TreeGrafter"/>
</dbReference>
<dbReference type="InterPro" id="IPR036291">
    <property type="entry name" value="NAD(P)-bd_dom_sf"/>
</dbReference>
<dbReference type="Proteomes" id="UP000824180">
    <property type="component" value="Unassembled WGS sequence"/>
</dbReference>
<reference evidence="2" key="1">
    <citation type="journal article" date="2021" name="PeerJ">
        <title>Extensive microbial diversity within the chicken gut microbiome revealed by metagenomics and culture.</title>
        <authorList>
            <person name="Gilroy R."/>
            <person name="Ravi A."/>
            <person name="Getino M."/>
            <person name="Pursley I."/>
            <person name="Horton D.L."/>
            <person name="Alikhan N.F."/>
            <person name="Baker D."/>
            <person name="Gharbi K."/>
            <person name="Hall N."/>
            <person name="Watson M."/>
            <person name="Adriaenssens E.M."/>
            <person name="Foster-Nyarko E."/>
            <person name="Jarju S."/>
            <person name="Secka A."/>
            <person name="Antonio M."/>
            <person name="Oren A."/>
            <person name="Chaudhuri R.R."/>
            <person name="La Ragione R."/>
            <person name="Hildebrand F."/>
            <person name="Pallen M.J."/>
        </authorList>
    </citation>
    <scope>NUCLEOTIDE SEQUENCE</scope>
    <source>
        <strain evidence="2">876</strain>
    </source>
</reference>
<dbReference type="Gene3D" id="3.40.50.720">
    <property type="entry name" value="NAD(P)-binding Rossmann-like Domain"/>
    <property type="match status" value="1"/>
</dbReference>
<comment type="caution">
    <text evidence="2">The sequence shown here is derived from an EMBL/GenBank/DDBJ whole genome shotgun (WGS) entry which is preliminary data.</text>
</comment>
<dbReference type="Pfam" id="PF13460">
    <property type="entry name" value="NAD_binding_10"/>
    <property type="match status" value="1"/>
</dbReference>
<dbReference type="SUPFAM" id="SSF51735">
    <property type="entry name" value="NAD(P)-binding Rossmann-fold domains"/>
    <property type="match status" value="1"/>
</dbReference>
<evidence type="ECO:0000313" key="3">
    <source>
        <dbReference type="Proteomes" id="UP000824180"/>
    </source>
</evidence>
<name>A0A9E2KTS5_9LACO</name>
<dbReference type="InterPro" id="IPR051606">
    <property type="entry name" value="Polyketide_Oxido-like"/>
</dbReference>
<proteinExistence type="predicted"/>